<name>A0A060W417_ONCMY</name>
<dbReference type="EMBL" id="FR904388">
    <property type="protein sequence ID" value="CDQ61741.1"/>
    <property type="molecule type" value="Genomic_DNA"/>
</dbReference>
<evidence type="ECO:0000313" key="1">
    <source>
        <dbReference type="EMBL" id="CDQ61741.1"/>
    </source>
</evidence>
<dbReference type="Proteomes" id="UP000193380">
    <property type="component" value="Unassembled WGS sequence"/>
</dbReference>
<gene>
    <name evidence="1" type="ORF">GSONMT00065845001</name>
</gene>
<sequence length="160" mass="18388">MFTLLMNTSRIFQGHLFSIFVKLQKSEMFFFLNDVEKLIHAFVTSRLDYCNALLSGNPDKELNHVQIVLNTATRILTRTRTCDHITPELDSTHWLPVKASADFKVLMPSALIWSCRTYLHLCCIHKMQASLLSLEFLSKQLKAGHSPIELHFYGIVCLSM</sequence>
<dbReference type="AlphaFoldDB" id="A0A060W417"/>
<proteinExistence type="predicted"/>
<accession>A0A060W417</accession>
<protein>
    <submittedName>
        <fullName evidence="1">Uncharacterized protein</fullName>
    </submittedName>
</protein>
<dbReference type="PaxDb" id="8022-A0A060W417"/>
<organism evidence="1 2">
    <name type="scientific">Oncorhynchus mykiss</name>
    <name type="common">Rainbow trout</name>
    <name type="synonym">Salmo gairdneri</name>
    <dbReference type="NCBI Taxonomy" id="8022"/>
    <lineage>
        <taxon>Eukaryota</taxon>
        <taxon>Metazoa</taxon>
        <taxon>Chordata</taxon>
        <taxon>Craniata</taxon>
        <taxon>Vertebrata</taxon>
        <taxon>Euteleostomi</taxon>
        <taxon>Actinopterygii</taxon>
        <taxon>Neopterygii</taxon>
        <taxon>Teleostei</taxon>
        <taxon>Protacanthopterygii</taxon>
        <taxon>Salmoniformes</taxon>
        <taxon>Salmonidae</taxon>
        <taxon>Salmoninae</taxon>
        <taxon>Oncorhynchus</taxon>
    </lineage>
</organism>
<dbReference type="STRING" id="8022.A0A060W417"/>
<reference evidence="1" key="2">
    <citation type="submission" date="2014-03" db="EMBL/GenBank/DDBJ databases">
        <authorList>
            <person name="Genoscope - CEA"/>
        </authorList>
    </citation>
    <scope>NUCLEOTIDE SEQUENCE</scope>
</reference>
<evidence type="ECO:0000313" key="2">
    <source>
        <dbReference type="Proteomes" id="UP000193380"/>
    </source>
</evidence>
<reference evidence="1" key="1">
    <citation type="journal article" date="2014" name="Nat. Commun.">
        <title>The rainbow trout genome provides novel insights into evolution after whole-genome duplication in vertebrates.</title>
        <authorList>
            <person name="Berthelot C."/>
            <person name="Brunet F."/>
            <person name="Chalopin D."/>
            <person name="Juanchich A."/>
            <person name="Bernard M."/>
            <person name="Noel B."/>
            <person name="Bento P."/>
            <person name="Da Silva C."/>
            <person name="Labadie K."/>
            <person name="Alberti A."/>
            <person name="Aury J.M."/>
            <person name="Louis A."/>
            <person name="Dehais P."/>
            <person name="Bardou P."/>
            <person name="Montfort J."/>
            <person name="Klopp C."/>
            <person name="Cabau C."/>
            <person name="Gaspin C."/>
            <person name="Thorgaard G.H."/>
            <person name="Boussaha M."/>
            <person name="Quillet E."/>
            <person name="Guyomard R."/>
            <person name="Galiana D."/>
            <person name="Bobe J."/>
            <person name="Volff J.N."/>
            <person name="Genet C."/>
            <person name="Wincker P."/>
            <person name="Jaillon O."/>
            <person name="Roest Crollius H."/>
            <person name="Guiguen Y."/>
        </authorList>
    </citation>
    <scope>NUCLEOTIDE SEQUENCE [LARGE SCALE GENOMIC DNA]</scope>
</reference>